<feature type="transmembrane region" description="Helical" evidence="1">
    <location>
        <begin position="37"/>
        <end position="54"/>
    </location>
</feature>
<reference evidence="3" key="1">
    <citation type="submission" date="2023-01" db="EMBL/GenBank/DDBJ databases">
        <title>Genome analysis of 13 Lactobacillus isolated from gut of wild boar.</title>
        <authorList>
            <person name="Papp P."/>
            <person name="Libisch B."/>
            <person name="Nagy T."/>
            <person name="Olasz F."/>
        </authorList>
    </citation>
    <scope>NUCLEOTIDE SEQUENCE</scope>
    <source>
        <strain evidence="3">F108</strain>
    </source>
</reference>
<feature type="transmembrane region" description="Helical" evidence="1">
    <location>
        <begin position="244"/>
        <end position="263"/>
    </location>
</feature>
<dbReference type="InterPro" id="IPR038731">
    <property type="entry name" value="RgtA/B/C-like"/>
</dbReference>
<sequence length="548" mass="62908">MFKIISFSLIVFVFILLITLIQKYGEKDNYQYKKYSIGLVIVVLACSVFLVYKINSFPDIFVDEGNGMYDSWSLIHYGVDSNLNAHPVYLQSFAGQGQSILYANIAGLFLKIFGYKLWAFRLPLVLLNIINLLLLSYIGLKNFNSKIAFWVVTVIGTSPYLLTMSRYGMDCNVSLFVFSIGVQLLYLGMIQDNYLKKQFQLSVGLLVIGLTAYSYNVAWIFLPGFLISLFIFIVCSHHIRIRDIIIPTFIMMIEIVPILTFAIRSNIPHLNETTKILFWTSPKLLASRAADSLISFKGNIFNNIYINLCEGFKILITGTDNLTWNSVLNFGPYYMFTLPFFIVGLVVLIKNSKNIVYSIIISMIIGCMPMIMTVKPNYNHWIFLHLPVLLVIAIGILSSIQNSKLETGLLVSYLIMSLSFSNYYFSQQRYTGWSLSGLSEVKALHTKNYKKVYFVSNDPSFLYNIRTSLPISPYLYQKTKDHPYSKTILNMETKYDNFEKLQLTDDLKNRSLFLIQQNELTSYHDLIDRLDLKGSITINSVTYNVYKN</sequence>
<feature type="transmembrane region" description="Helical" evidence="1">
    <location>
        <begin position="199"/>
        <end position="215"/>
    </location>
</feature>
<name>A0AAJ1HST0_LIMMU</name>
<keyword evidence="1" id="KW-0812">Transmembrane</keyword>
<evidence type="ECO:0000256" key="1">
    <source>
        <dbReference type="SAM" id="Phobius"/>
    </source>
</evidence>
<feature type="transmembrane region" description="Helical" evidence="1">
    <location>
        <begin position="380"/>
        <end position="400"/>
    </location>
</feature>
<evidence type="ECO:0000313" key="4">
    <source>
        <dbReference type="Proteomes" id="UP001218021"/>
    </source>
</evidence>
<dbReference type="EMBL" id="JAQOND010000025">
    <property type="protein sequence ID" value="MDC2827955.1"/>
    <property type="molecule type" value="Genomic_DNA"/>
</dbReference>
<gene>
    <name evidence="3" type="ORF">PO158_06615</name>
</gene>
<feature type="transmembrane region" description="Helical" evidence="1">
    <location>
        <begin position="173"/>
        <end position="190"/>
    </location>
</feature>
<accession>A0AAJ1HST0</accession>
<feature type="transmembrane region" description="Helical" evidence="1">
    <location>
        <begin position="6"/>
        <end position="25"/>
    </location>
</feature>
<comment type="caution">
    <text evidence="3">The sequence shown here is derived from an EMBL/GenBank/DDBJ whole genome shotgun (WGS) entry which is preliminary data.</text>
</comment>
<feature type="transmembrane region" description="Helical" evidence="1">
    <location>
        <begin position="147"/>
        <end position="167"/>
    </location>
</feature>
<organism evidence="3 4">
    <name type="scientific">Limosilactobacillus mucosae</name>
    <name type="common">Lactobacillus mucosae</name>
    <dbReference type="NCBI Taxonomy" id="97478"/>
    <lineage>
        <taxon>Bacteria</taxon>
        <taxon>Bacillati</taxon>
        <taxon>Bacillota</taxon>
        <taxon>Bacilli</taxon>
        <taxon>Lactobacillales</taxon>
        <taxon>Lactobacillaceae</taxon>
        <taxon>Limosilactobacillus</taxon>
    </lineage>
</organism>
<dbReference type="Pfam" id="PF13231">
    <property type="entry name" value="PMT_2"/>
    <property type="match status" value="1"/>
</dbReference>
<feature type="domain" description="Glycosyltransferase RgtA/B/C/D-like" evidence="2">
    <location>
        <begin position="100"/>
        <end position="257"/>
    </location>
</feature>
<keyword evidence="1" id="KW-0472">Membrane</keyword>
<protein>
    <recommendedName>
        <fullName evidence="2">Glycosyltransferase RgtA/B/C/D-like domain-containing protein</fullName>
    </recommendedName>
</protein>
<evidence type="ECO:0000313" key="3">
    <source>
        <dbReference type="EMBL" id="MDC2827955.1"/>
    </source>
</evidence>
<feature type="transmembrane region" description="Helical" evidence="1">
    <location>
        <begin position="407"/>
        <end position="425"/>
    </location>
</feature>
<feature type="transmembrane region" description="Helical" evidence="1">
    <location>
        <begin position="355"/>
        <end position="374"/>
    </location>
</feature>
<proteinExistence type="predicted"/>
<dbReference type="Proteomes" id="UP001218021">
    <property type="component" value="Unassembled WGS sequence"/>
</dbReference>
<dbReference type="RefSeq" id="WP_272207908.1">
    <property type="nucleotide sequence ID" value="NZ_JAQONC010000025.1"/>
</dbReference>
<dbReference type="AlphaFoldDB" id="A0AAJ1HST0"/>
<feature type="transmembrane region" description="Helical" evidence="1">
    <location>
        <begin position="118"/>
        <end position="140"/>
    </location>
</feature>
<evidence type="ECO:0000259" key="2">
    <source>
        <dbReference type="Pfam" id="PF13231"/>
    </source>
</evidence>
<keyword evidence="1" id="KW-1133">Transmembrane helix</keyword>
<feature type="transmembrane region" description="Helical" evidence="1">
    <location>
        <begin position="330"/>
        <end position="348"/>
    </location>
</feature>